<protein>
    <submittedName>
        <fullName evidence="1">Uncharacterized protein</fullName>
    </submittedName>
</protein>
<reference evidence="1" key="1">
    <citation type="journal article" date="2016" name="Sci. Rep.">
        <title>Molecular characterization of firefly nuptial gifts: a multi-omics approach sheds light on postcopulatory sexual selection.</title>
        <authorList>
            <person name="Al-Wathiqui N."/>
            <person name="Fallon T.R."/>
            <person name="South A."/>
            <person name="Weng J.K."/>
            <person name="Lewis S.M."/>
        </authorList>
    </citation>
    <scope>NUCLEOTIDE SEQUENCE</scope>
</reference>
<dbReference type="RefSeq" id="XP_031336728.1">
    <property type="nucleotide sequence ID" value="XM_031480868.1"/>
</dbReference>
<proteinExistence type="predicted"/>
<name>A0A1Y1MZR5_PHOPY</name>
<dbReference type="OrthoDB" id="6754917at2759"/>
<dbReference type="AlphaFoldDB" id="A0A1Y1MZR5"/>
<dbReference type="GeneID" id="116166045"/>
<accession>A0A1Y1MZR5</accession>
<dbReference type="EMBL" id="GEZM01016732">
    <property type="protein sequence ID" value="JAV91161.1"/>
    <property type="molecule type" value="Transcribed_RNA"/>
</dbReference>
<dbReference type="KEGG" id="ppyr:116166045"/>
<sequence length="295" mass="34073">MTANVFFDEDAVFDITQKSVSADFLTKTKEFDDIKATSLLEDKRSTRTKSTGRPPSQMFMKESIFQTSFSMNDDEMVTEPMVNSNKFSQIVQEVTTRHMSRTVLDGSASSIVKGNPSPMEEIQTSKIHRVPWMNELLARKEKVLAKGDDFMKIAEQNDRRYSFKFHRNEVTPEATKIQSFDELKTAEQSKSKEENVTITTEHDIKKPLKKVMAPPIPVDLPPKLDKKQLELVPKVSIKSVLNEVESFLERGKQFEENTLMKIRELENSIRKQMDEEAKWIELLKRDLTRLMENSS</sequence>
<organism evidence="1">
    <name type="scientific">Photinus pyralis</name>
    <name type="common">Common eastern firefly</name>
    <name type="synonym">Lampyris pyralis</name>
    <dbReference type="NCBI Taxonomy" id="7054"/>
    <lineage>
        <taxon>Eukaryota</taxon>
        <taxon>Metazoa</taxon>
        <taxon>Ecdysozoa</taxon>
        <taxon>Arthropoda</taxon>
        <taxon>Hexapoda</taxon>
        <taxon>Insecta</taxon>
        <taxon>Pterygota</taxon>
        <taxon>Neoptera</taxon>
        <taxon>Endopterygota</taxon>
        <taxon>Coleoptera</taxon>
        <taxon>Polyphaga</taxon>
        <taxon>Elateriformia</taxon>
        <taxon>Elateroidea</taxon>
        <taxon>Lampyridae</taxon>
        <taxon>Lampyrinae</taxon>
        <taxon>Photinus</taxon>
    </lineage>
</organism>
<evidence type="ECO:0000313" key="1">
    <source>
        <dbReference type="EMBL" id="JAV91161.1"/>
    </source>
</evidence>